<keyword evidence="2" id="KW-0812">Transmembrane</keyword>
<organism evidence="3 4">
    <name type="scientific">Dimargaris cristalligena</name>
    <dbReference type="NCBI Taxonomy" id="215637"/>
    <lineage>
        <taxon>Eukaryota</taxon>
        <taxon>Fungi</taxon>
        <taxon>Fungi incertae sedis</taxon>
        <taxon>Zoopagomycota</taxon>
        <taxon>Kickxellomycotina</taxon>
        <taxon>Dimargaritomycetes</taxon>
        <taxon>Dimargaritales</taxon>
        <taxon>Dimargaritaceae</taxon>
        <taxon>Dimargaris</taxon>
    </lineage>
</organism>
<keyword evidence="2" id="KW-0472">Membrane</keyword>
<protein>
    <submittedName>
        <fullName evidence="3">Uncharacterized protein</fullName>
    </submittedName>
</protein>
<keyword evidence="2" id="KW-1133">Transmembrane helix</keyword>
<dbReference type="Proteomes" id="UP000268162">
    <property type="component" value="Unassembled WGS sequence"/>
</dbReference>
<proteinExistence type="predicted"/>
<dbReference type="AlphaFoldDB" id="A0A4Q0A288"/>
<evidence type="ECO:0000256" key="1">
    <source>
        <dbReference type="SAM" id="MobiDB-lite"/>
    </source>
</evidence>
<evidence type="ECO:0000256" key="2">
    <source>
        <dbReference type="SAM" id="Phobius"/>
    </source>
</evidence>
<feature type="region of interest" description="Disordered" evidence="1">
    <location>
        <begin position="278"/>
        <end position="297"/>
    </location>
</feature>
<reference evidence="4" key="1">
    <citation type="journal article" date="2018" name="Nat. Microbiol.">
        <title>Leveraging single-cell genomics to expand the fungal tree of life.</title>
        <authorList>
            <person name="Ahrendt S.R."/>
            <person name="Quandt C.A."/>
            <person name="Ciobanu D."/>
            <person name="Clum A."/>
            <person name="Salamov A."/>
            <person name="Andreopoulos B."/>
            <person name="Cheng J.F."/>
            <person name="Woyke T."/>
            <person name="Pelin A."/>
            <person name="Henrissat B."/>
            <person name="Reynolds N.K."/>
            <person name="Benny G.L."/>
            <person name="Smith M.E."/>
            <person name="James T.Y."/>
            <person name="Grigoriev I.V."/>
        </authorList>
    </citation>
    <scope>NUCLEOTIDE SEQUENCE [LARGE SCALE GENOMIC DNA]</scope>
    <source>
        <strain evidence="4">RSA 468</strain>
    </source>
</reference>
<feature type="compositionally biased region" description="Polar residues" evidence="1">
    <location>
        <begin position="286"/>
        <end position="297"/>
    </location>
</feature>
<dbReference type="EMBL" id="ML002271">
    <property type="protein sequence ID" value="RKP39442.1"/>
    <property type="molecule type" value="Genomic_DNA"/>
</dbReference>
<evidence type="ECO:0000313" key="3">
    <source>
        <dbReference type="EMBL" id="RKP39442.1"/>
    </source>
</evidence>
<keyword evidence="4" id="KW-1185">Reference proteome</keyword>
<feature type="compositionally biased region" description="Polar residues" evidence="1">
    <location>
        <begin position="111"/>
        <end position="123"/>
    </location>
</feature>
<accession>A0A4Q0A288</accession>
<gene>
    <name evidence="3" type="ORF">BJ085DRAFT_34495</name>
</gene>
<feature type="transmembrane region" description="Helical" evidence="2">
    <location>
        <begin position="385"/>
        <end position="404"/>
    </location>
</feature>
<sequence>MAHMAPDLSSLAYRVHELEEALQQCHEDKEALEAQNIYLAGRYHELRQQQREEESTSVSPSSLIRPPVLLEEVSPSPTPKELQHPGPLPPFMPTTTATLPDSGREGEGHSSLLSACPSAQPNSRQLPFHPPNATQSPLSVASESTVFDRDPFSILEVVSDVLVEKAYRWNLTSEKLFYGTRSSHQRLISHLVGTTDPKRAVVDLDHYRSFLHRCLADCQKQRRNMSGDTMDPATNETIDTVLDESPYQSNDFTAHQTQTHPHLARNSSGVSDTLLIQGVSNRGPHQPQTPYPTTSSLPILMSAPQCRTRLPSQQLIVLSPSSSANLSNMQSCYPQAQPRSWLPGLIWYRLKNQTAEFFREYRHIIAHPLTTLALIQPLWSRFDSLNANITITATLACGLLAVVIPRVRSRK</sequence>
<feature type="region of interest" description="Disordered" evidence="1">
    <location>
        <begin position="48"/>
        <end position="123"/>
    </location>
</feature>
<evidence type="ECO:0000313" key="4">
    <source>
        <dbReference type="Proteomes" id="UP000268162"/>
    </source>
</evidence>
<name>A0A4Q0A288_9FUNG</name>